<dbReference type="Proteomes" id="UP001150062">
    <property type="component" value="Unassembled WGS sequence"/>
</dbReference>
<gene>
    <name evidence="1" type="ORF">M0813_22952</name>
</gene>
<sequence>MNPKISDHESLLNICKHYSISIYNQLECMLRNKAWSFTPLFYTTKPTNWNFAFDFFPEDNEEVIQSDTKFLYIRTGNLNIEIHSNFIYEEFFNTKLISEIDSQTMELRNKTKSKEKLQDLVYTENLFTEIAEHDLDVENYYFTIETKNKRVEIPRIGTKQKLINEQNQRIHSSQPIIPIEIVPEIPISNIPEVVGKSHNLQEIEIKNENTPLKIKLNKIEIFTLVSEEFSKSNLKEFYGFLETKISKTKSQKSLLELKKNELSRFLHSDNIFEKYVYFLFMFVKKFIFLTSHEIKLNLSNLSGYTFSSAYYTGDAFHQIKKFLNRGCNYIYPLSGIIKKYDHYVQNVQKGTQNKIRIKTRRGILISEIFKKIVNCQLSKKNGRCPRKLINIKKWVFI</sequence>
<proteinExistence type="predicted"/>
<evidence type="ECO:0000313" key="2">
    <source>
        <dbReference type="Proteomes" id="UP001150062"/>
    </source>
</evidence>
<organism evidence="1 2">
    <name type="scientific">Anaeramoeba flamelloides</name>
    <dbReference type="NCBI Taxonomy" id="1746091"/>
    <lineage>
        <taxon>Eukaryota</taxon>
        <taxon>Metamonada</taxon>
        <taxon>Anaeramoebidae</taxon>
        <taxon>Anaeramoeba</taxon>
    </lineage>
</organism>
<evidence type="ECO:0000313" key="1">
    <source>
        <dbReference type="EMBL" id="KAJ6242179.1"/>
    </source>
</evidence>
<protein>
    <submittedName>
        <fullName evidence="1">Uncharacterized protein</fullName>
    </submittedName>
</protein>
<comment type="caution">
    <text evidence="1">The sequence shown here is derived from an EMBL/GenBank/DDBJ whole genome shotgun (WGS) entry which is preliminary data.</text>
</comment>
<reference evidence="1" key="1">
    <citation type="submission" date="2022-08" db="EMBL/GenBank/DDBJ databases">
        <title>Novel sulfate-reducing endosymbionts in the free-living metamonad Anaeramoeba.</title>
        <authorList>
            <person name="Jerlstrom-Hultqvist J."/>
            <person name="Cepicka I."/>
            <person name="Gallot-Lavallee L."/>
            <person name="Salas-Leiva D."/>
            <person name="Curtis B.A."/>
            <person name="Zahonova K."/>
            <person name="Pipaliya S."/>
            <person name="Dacks J."/>
            <person name="Roger A.J."/>
        </authorList>
    </citation>
    <scope>NUCLEOTIDE SEQUENCE</scope>
    <source>
        <strain evidence="1">Schooner1</strain>
    </source>
</reference>
<keyword evidence="2" id="KW-1185">Reference proteome</keyword>
<dbReference type="EMBL" id="JAOAOG010000182">
    <property type="protein sequence ID" value="KAJ6242179.1"/>
    <property type="molecule type" value="Genomic_DNA"/>
</dbReference>
<accession>A0ABQ8YC69</accession>
<name>A0ABQ8YC69_9EUKA</name>